<dbReference type="EMBL" id="JACXAC010000003">
    <property type="protein sequence ID" value="MBD2722199.1"/>
    <property type="molecule type" value="Genomic_DNA"/>
</dbReference>
<dbReference type="InterPro" id="IPR040828">
    <property type="entry name" value="pPIWI_RE_REase"/>
</dbReference>
<dbReference type="Proteomes" id="UP000606003">
    <property type="component" value="Unassembled WGS sequence"/>
</dbReference>
<sequence>MSTIVARLRELGMEDLAAALTQKARIELSDSPSAQRVEQAAILLAYGILKQFQAVRAGYPVGVGLSHPNPQIAATAIPLELRQAQTHLARLAIGSGQVDVCASVHELLAFCTRPLRDWAPLPLQTDERYASVVLINQEYHVPTQECGDLAELGGHLADIVEKQLYKQLRTGLDKLDDTDRPAAYTLVRQFVATHPMATWSELATVYRHPLLNKEITDWLRVSYEPVHAHLANRQGYIPRCGHCRAPLVHPADSRHGSALQCQLSGCRAMHPQPQATPNPLKLGDTYLARPELLQYWCSPALEELRLYRELSAIFSPAEEVHLYPFEDKCDVAVGLRFGIDVKDYHDPVRLAHKLNHRVEGLHLYEEVVIAVAQRQVRNRPEYLQQVREQLHPKLARRIHVLAVDDLIHILRTRGRLD</sequence>
<accession>A0ABR8JWV0</accession>
<dbReference type="Pfam" id="PF18154">
    <property type="entry name" value="pPIWI_RE_REase"/>
    <property type="match status" value="1"/>
</dbReference>
<name>A0ABR8JWV0_9BACT</name>
<evidence type="ECO:0000259" key="2">
    <source>
        <dbReference type="Pfam" id="PF18156"/>
    </source>
</evidence>
<evidence type="ECO:0000259" key="1">
    <source>
        <dbReference type="Pfam" id="PF18154"/>
    </source>
</evidence>
<proteinExistence type="predicted"/>
<gene>
    <name evidence="3" type="ORF">IC234_08670</name>
</gene>
<dbReference type="InterPro" id="IPR041191">
    <property type="entry name" value="pPIWI_RE_Y"/>
</dbReference>
<evidence type="ECO:0000313" key="4">
    <source>
        <dbReference type="Proteomes" id="UP000606003"/>
    </source>
</evidence>
<organism evidence="3 4">
    <name type="scientific">Hymenobacter armeniacus</name>
    <dbReference type="NCBI Taxonomy" id="2771358"/>
    <lineage>
        <taxon>Bacteria</taxon>
        <taxon>Pseudomonadati</taxon>
        <taxon>Bacteroidota</taxon>
        <taxon>Cytophagia</taxon>
        <taxon>Cytophagales</taxon>
        <taxon>Hymenobacteraceae</taxon>
        <taxon>Hymenobacter</taxon>
    </lineage>
</organism>
<reference evidence="3 4" key="1">
    <citation type="submission" date="2020-09" db="EMBL/GenBank/DDBJ databases">
        <authorList>
            <person name="Kim M.K."/>
        </authorList>
    </citation>
    <scope>NUCLEOTIDE SEQUENCE [LARGE SCALE GENOMIC DNA]</scope>
    <source>
        <strain evidence="3 4">BT189</strain>
    </source>
</reference>
<dbReference type="Pfam" id="PF18156">
    <property type="entry name" value="pPIWI_RE_Y"/>
    <property type="match status" value="1"/>
</dbReference>
<keyword evidence="4" id="KW-1185">Reference proteome</keyword>
<comment type="caution">
    <text evidence="3">The sequence shown here is derived from an EMBL/GenBank/DDBJ whole genome shotgun (WGS) entry which is preliminary data.</text>
</comment>
<protein>
    <recommendedName>
        <fullName evidence="5">REase associating with pPIWI RE domain-containing protein</fullName>
    </recommendedName>
</protein>
<evidence type="ECO:0008006" key="5">
    <source>
        <dbReference type="Google" id="ProtNLM"/>
    </source>
</evidence>
<feature type="domain" description="pPIWI-RE three-gene island" evidence="2">
    <location>
        <begin position="99"/>
        <end position="198"/>
    </location>
</feature>
<feature type="domain" description="REase associating with pPIWI RE" evidence="1">
    <location>
        <begin position="301"/>
        <end position="413"/>
    </location>
</feature>
<evidence type="ECO:0000313" key="3">
    <source>
        <dbReference type="EMBL" id="MBD2722199.1"/>
    </source>
</evidence>